<organism evidence="2 3">
    <name type="scientific">Papaver somniferum</name>
    <name type="common">Opium poppy</name>
    <dbReference type="NCBI Taxonomy" id="3469"/>
    <lineage>
        <taxon>Eukaryota</taxon>
        <taxon>Viridiplantae</taxon>
        <taxon>Streptophyta</taxon>
        <taxon>Embryophyta</taxon>
        <taxon>Tracheophyta</taxon>
        <taxon>Spermatophyta</taxon>
        <taxon>Magnoliopsida</taxon>
        <taxon>Ranunculales</taxon>
        <taxon>Papaveraceae</taxon>
        <taxon>Papaveroideae</taxon>
        <taxon>Papaver</taxon>
    </lineage>
</organism>
<proteinExistence type="predicted"/>
<keyword evidence="3" id="KW-1185">Reference proteome</keyword>
<dbReference type="AlphaFoldDB" id="A0A4Y7KM56"/>
<feature type="domain" description="Retinoblastoma-associated protein N-terminal" evidence="1">
    <location>
        <begin position="13"/>
        <end position="60"/>
    </location>
</feature>
<dbReference type="InterPro" id="IPR024599">
    <property type="entry name" value="RB_N"/>
</dbReference>
<evidence type="ECO:0000259" key="1">
    <source>
        <dbReference type="Pfam" id="PF11934"/>
    </source>
</evidence>
<evidence type="ECO:0000313" key="2">
    <source>
        <dbReference type="EMBL" id="RZC73251.1"/>
    </source>
</evidence>
<accession>A0A4Y7KM56</accession>
<dbReference type="STRING" id="3469.A0A4Y7KM56"/>
<evidence type="ECO:0000313" key="3">
    <source>
        <dbReference type="Proteomes" id="UP000316621"/>
    </source>
</evidence>
<gene>
    <name evidence="2" type="ORF">C5167_048732</name>
</gene>
<protein>
    <recommendedName>
        <fullName evidence="1">Retinoblastoma-associated protein N-terminal domain-containing protein</fullName>
    </recommendedName>
</protein>
<dbReference type="Gramene" id="RZC73251">
    <property type="protein sequence ID" value="RZC73251"/>
    <property type="gene ID" value="C5167_048732"/>
</dbReference>
<dbReference type="EMBL" id="CM010722">
    <property type="protein sequence ID" value="RZC73251.1"/>
    <property type="molecule type" value="Genomic_DNA"/>
</dbReference>
<dbReference type="Pfam" id="PF11934">
    <property type="entry name" value="DUF3452"/>
    <property type="match status" value="1"/>
</dbReference>
<name>A0A4Y7KM56_PAPSO</name>
<reference evidence="2 3" key="1">
    <citation type="journal article" date="2018" name="Science">
        <title>The opium poppy genome and morphinan production.</title>
        <authorList>
            <person name="Guo L."/>
            <person name="Winzer T."/>
            <person name="Yang X."/>
            <person name="Li Y."/>
            <person name="Ning Z."/>
            <person name="He Z."/>
            <person name="Teodor R."/>
            <person name="Lu Y."/>
            <person name="Bowser T.A."/>
            <person name="Graham I.A."/>
            <person name="Ye K."/>
        </authorList>
    </citation>
    <scope>NUCLEOTIDE SEQUENCE [LARGE SCALE GENOMIC DNA]</scope>
    <source>
        <strain evidence="3">cv. HN1</strain>
        <tissue evidence="2">Leaves</tissue>
    </source>
</reference>
<dbReference type="Proteomes" id="UP000316621">
    <property type="component" value="Chromosome 8"/>
</dbReference>
<sequence length="94" mass="10525">MNGKQSAVAYDNKESAVASKAVPVSYYRHFGWLLFLALRAHAVSRFKDPVTCTNGLVPILYCQVNYVHISECIEPERKFFSWETAEISPPTAGT</sequence>